<dbReference type="RefSeq" id="WP_305748170.1">
    <property type="nucleotide sequence ID" value="NZ_JAUZEE010000001.1"/>
</dbReference>
<accession>A0ABT9FZQ0</accession>
<proteinExistence type="predicted"/>
<name>A0ABT9FZQ0_LEPDI</name>
<protein>
    <submittedName>
        <fullName evidence="2">Uncharacterized protein</fullName>
    </submittedName>
</protein>
<evidence type="ECO:0000256" key="1">
    <source>
        <dbReference type="SAM" id="MobiDB-lite"/>
    </source>
</evidence>
<reference evidence="2 3" key="1">
    <citation type="submission" date="2023-08" db="EMBL/GenBank/DDBJ databases">
        <authorList>
            <person name="Roldan D.M."/>
            <person name="Menes R.J."/>
        </authorList>
    </citation>
    <scope>NUCLEOTIDE SEQUENCE [LARGE SCALE GENOMIC DNA]</scope>
    <source>
        <strain evidence="2 3">CCM 2812</strain>
    </source>
</reference>
<comment type="caution">
    <text evidence="2">The sequence shown here is derived from an EMBL/GenBank/DDBJ whole genome shotgun (WGS) entry which is preliminary data.</text>
</comment>
<feature type="region of interest" description="Disordered" evidence="1">
    <location>
        <begin position="126"/>
        <end position="146"/>
    </location>
</feature>
<keyword evidence="3" id="KW-1185">Reference proteome</keyword>
<evidence type="ECO:0000313" key="2">
    <source>
        <dbReference type="EMBL" id="MDP4299636.1"/>
    </source>
</evidence>
<organism evidence="2 3">
    <name type="scientific">Leptothrix discophora</name>
    <dbReference type="NCBI Taxonomy" id="89"/>
    <lineage>
        <taxon>Bacteria</taxon>
        <taxon>Pseudomonadati</taxon>
        <taxon>Pseudomonadota</taxon>
        <taxon>Betaproteobacteria</taxon>
        <taxon>Burkholderiales</taxon>
        <taxon>Sphaerotilaceae</taxon>
        <taxon>Leptothrix</taxon>
    </lineage>
</organism>
<sequence>MTLALTLTFIVLAALTVLALLWSRWPGWLKGLLVTGAAIFYFWADGVVHDLAGWPTTDALPERFVLLAAVIEEPTNKGPGALFIWVQALQDGKPVRQPRGYQLPYAKDLHALLNEGIKKSRQGVTQMGQAEPKAGKKGLNWLRPGSDEQVVKIRDLPAPQLPEK</sequence>
<evidence type="ECO:0000313" key="3">
    <source>
        <dbReference type="Proteomes" id="UP001235760"/>
    </source>
</evidence>
<dbReference type="Proteomes" id="UP001235760">
    <property type="component" value="Unassembled WGS sequence"/>
</dbReference>
<dbReference type="EMBL" id="JAUZEE010000001">
    <property type="protein sequence ID" value="MDP4299636.1"/>
    <property type="molecule type" value="Genomic_DNA"/>
</dbReference>
<gene>
    <name evidence="2" type="ORF">Q8X39_03240</name>
</gene>